<gene>
    <name evidence="1" type="ORF">Y1Q_0019210</name>
</gene>
<dbReference type="AlphaFoldDB" id="A0A151MQD1"/>
<sequence length="69" mass="7657">MALKLVLAVEQKAPEVVWRTLRGRAGQQEVFWGVGGILLIGTQAKEMGTRVADVWMGPTMMNILHKIQP</sequence>
<dbReference type="Proteomes" id="UP000050525">
    <property type="component" value="Unassembled WGS sequence"/>
</dbReference>
<organism evidence="1 2">
    <name type="scientific">Alligator mississippiensis</name>
    <name type="common">American alligator</name>
    <dbReference type="NCBI Taxonomy" id="8496"/>
    <lineage>
        <taxon>Eukaryota</taxon>
        <taxon>Metazoa</taxon>
        <taxon>Chordata</taxon>
        <taxon>Craniata</taxon>
        <taxon>Vertebrata</taxon>
        <taxon>Euteleostomi</taxon>
        <taxon>Archelosauria</taxon>
        <taxon>Archosauria</taxon>
        <taxon>Crocodylia</taxon>
        <taxon>Alligatoridae</taxon>
        <taxon>Alligatorinae</taxon>
        <taxon>Alligator</taxon>
    </lineage>
</organism>
<dbReference type="EMBL" id="AKHW03005461">
    <property type="protein sequence ID" value="KYO26747.1"/>
    <property type="molecule type" value="Genomic_DNA"/>
</dbReference>
<protein>
    <submittedName>
        <fullName evidence="1">Uncharacterized protein</fullName>
    </submittedName>
</protein>
<evidence type="ECO:0000313" key="1">
    <source>
        <dbReference type="EMBL" id="KYO26747.1"/>
    </source>
</evidence>
<proteinExistence type="predicted"/>
<accession>A0A151MQD1</accession>
<name>A0A151MQD1_ALLMI</name>
<keyword evidence="2" id="KW-1185">Reference proteome</keyword>
<reference evidence="1 2" key="1">
    <citation type="journal article" date="2012" name="Genome Biol.">
        <title>Sequencing three crocodilian genomes to illuminate the evolution of archosaurs and amniotes.</title>
        <authorList>
            <person name="St John J.A."/>
            <person name="Braun E.L."/>
            <person name="Isberg S.R."/>
            <person name="Miles L.G."/>
            <person name="Chong A.Y."/>
            <person name="Gongora J."/>
            <person name="Dalzell P."/>
            <person name="Moran C."/>
            <person name="Bed'hom B."/>
            <person name="Abzhanov A."/>
            <person name="Burgess S.C."/>
            <person name="Cooksey A.M."/>
            <person name="Castoe T.A."/>
            <person name="Crawford N.G."/>
            <person name="Densmore L.D."/>
            <person name="Drew J.C."/>
            <person name="Edwards S.V."/>
            <person name="Faircloth B.C."/>
            <person name="Fujita M.K."/>
            <person name="Greenwold M.J."/>
            <person name="Hoffmann F.G."/>
            <person name="Howard J.M."/>
            <person name="Iguchi T."/>
            <person name="Janes D.E."/>
            <person name="Khan S.Y."/>
            <person name="Kohno S."/>
            <person name="de Koning A.J."/>
            <person name="Lance S.L."/>
            <person name="McCarthy F.M."/>
            <person name="McCormack J.E."/>
            <person name="Merchant M.E."/>
            <person name="Peterson D.G."/>
            <person name="Pollock D.D."/>
            <person name="Pourmand N."/>
            <person name="Raney B.J."/>
            <person name="Roessler K.A."/>
            <person name="Sanford J.R."/>
            <person name="Sawyer R.H."/>
            <person name="Schmidt C.J."/>
            <person name="Triplett E.W."/>
            <person name="Tuberville T.D."/>
            <person name="Venegas-Anaya M."/>
            <person name="Howard J.T."/>
            <person name="Jarvis E.D."/>
            <person name="Guillette L.J.Jr."/>
            <person name="Glenn T.C."/>
            <person name="Green R.E."/>
            <person name="Ray D.A."/>
        </authorList>
    </citation>
    <scope>NUCLEOTIDE SEQUENCE [LARGE SCALE GENOMIC DNA]</scope>
    <source>
        <strain evidence="1">KSC_2009_1</strain>
    </source>
</reference>
<evidence type="ECO:0000313" key="2">
    <source>
        <dbReference type="Proteomes" id="UP000050525"/>
    </source>
</evidence>
<comment type="caution">
    <text evidence="1">The sequence shown here is derived from an EMBL/GenBank/DDBJ whole genome shotgun (WGS) entry which is preliminary data.</text>
</comment>